<comment type="similarity">
    <text evidence="1">In the C-terminal section; belongs to the transposase 35 family.</text>
</comment>
<dbReference type="NCBIfam" id="TIGR01766">
    <property type="entry name" value="IS200/IS605 family accessory protein TnpB-like domain"/>
    <property type="match status" value="1"/>
</dbReference>
<organism evidence="8 9">
    <name type="scientific">Campylobacter phage CP20</name>
    <dbReference type="NCBI Taxonomy" id="2506428"/>
    <lineage>
        <taxon>Viruses</taxon>
        <taxon>Duplodnaviria</taxon>
        <taxon>Heunggongvirae</taxon>
        <taxon>Uroviricota</taxon>
        <taxon>Caudoviricetes</taxon>
        <taxon>Connertonviridae</taxon>
        <taxon>Firehammervirus</taxon>
        <taxon>Firehammervirus CPt10</taxon>
    </lineage>
</organism>
<reference evidence="8 9" key="1">
    <citation type="submission" date="2019-01" db="EMBL/GenBank/DDBJ databases">
        <title>Complete genome sequence of Campylobacter bacteriophage CP20.</title>
        <authorList>
            <person name="Connerton I.F."/>
        </authorList>
    </citation>
    <scope>NUCLEOTIDE SEQUENCE [LARGE SCALE GENOMIC DNA]</scope>
</reference>
<evidence type="ECO:0000256" key="3">
    <source>
        <dbReference type="ARBA" id="ARBA00023125"/>
    </source>
</evidence>
<feature type="coiled-coil region" evidence="5">
    <location>
        <begin position="221"/>
        <end position="272"/>
    </location>
</feature>
<dbReference type="Pfam" id="PF07282">
    <property type="entry name" value="Cas12f1-like_TNB"/>
    <property type="match status" value="1"/>
</dbReference>
<dbReference type="GO" id="GO:0032196">
    <property type="term" value="P:transposition"/>
    <property type="evidence" value="ECO:0007669"/>
    <property type="project" value="UniProtKB-KW"/>
</dbReference>
<dbReference type="GO" id="GO:0003677">
    <property type="term" value="F:DNA binding"/>
    <property type="evidence" value="ECO:0007669"/>
    <property type="project" value="UniProtKB-KW"/>
</dbReference>
<keyword evidence="4" id="KW-0233">DNA recombination</keyword>
<evidence type="ECO:0000256" key="1">
    <source>
        <dbReference type="ARBA" id="ARBA00008761"/>
    </source>
</evidence>
<sequence>MLSRKIRIDSFISDKEKEEIYQYSKSLSTVYNECLDLLKENLNFKDLSKITKGRSKATGLHSKHIQNTSREVINAVKSYLAKKKNDKSARFPKLHREYSPIIMDINLSSKTEEIVNSRTGEVILEKKYYPGGGFKLEGKKINFTSIGFELDLSKCPYYDIELINYETLKQIVVKIDENKRIDCIFVFSEKIQEKALNQNFLSIDLGVSSIASCYSNKIDCLKIQTKRFKGLERTINELKSKRDKKKKDSRAYKKLNKTIRRKQAKLTNKRKDYLHKTSKTIVDLCILNGIDNIICGDIKTKKLKKDYKTSLNKSTQNEGLLSRFKGFLKYKAENKGLNFLLVNEAYTSQTNCLTGKRELDSNLGIREVELSPGFKVDRDINSAVNIAKICGDLWLSHIFEKNRLLKIQKMNITL</sequence>
<dbReference type="InterPro" id="IPR010095">
    <property type="entry name" value="Cas12f1-like_TNB"/>
</dbReference>
<evidence type="ECO:0000313" key="8">
    <source>
        <dbReference type="EMBL" id="QAU04912.1"/>
    </source>
</evidence>
<keyword evidence="5" id="KW-0175">Coiled coil</keyword>
<protein>
    <submittedName>
        <fullName evidence="8">Mobile element protein</fullName>
    </submittedName>
</protein>
<keyword evidence="3" id="KW-0238">DNA-binding</keyword>
<dbReference type="EMBL" id="MK408758">
    <property type="protein sequence ID" value="QAU04912.1"/>
    <property type="molecule type" value="Genomic_DNA"/>
</dbReference>
<dbReference type="InterPro" id="IPR001959">
    <property type="entry name" value="Transposase"/>
</dbReference>
<feature type="domain" description="Probable transposase IS891/IS1136/IS1341" evidence="6">
    <location>
        <begin position="188"/>
        <end position="299"/>
    </location>
</feature>
<feature type="domain" description="Cas12f1-like TNB" evidence="7">
    <location>
        <begin position="323"/>
        <end position="386"/>
    </location>
</feature>
<evidence type="ECO:0000259" key="6">
    <source>
        <dbReference type="Pfam" id="PF01385"/>
    </source>
</evidence>
<dbReference type="GO" id="GO:0006310">
    <property type="term" value="P:DNA recombination"/>
    <property type="evidence" value="ECO:0007669"/>
    <property type="project" value="UniProtKB-KW"/>
</dbReference>
<name>A0A410T7E3_9CAUD</name>
<evidence type="ECO:0000256" key="2">
    <source>
        <dbReference type="ARBA" id="ARBA00022578"/>
    </source>
</evidence>
<evidence type="ECO:0000259" key="7">
    <source>
        <dbReference type="Pfam" id="PF07282"/>
    </source>
</evidence>
<evidence type="ECO:0000256" key="5">
    <source>
        <dbReference type="SAM" id="Coils"/>
    </source>
</evidence>
<keyword evidence="2" id="KW-0815">Transposition</keyword>
<accession>A0A410T7E3</accession>
<evidence type="ECO:0000313" key="9">
    <source>
        <dbReference type="Proteomes" id="UP000290538"/>
    </source>
</evidence>
<dbReference type="NCBIfam" id="NF040570">
    <property type="entry name" value="guided_TnpB"/>
    <property type="match status" value="1"/>
</dbReference>
<dbReference type="Pfam" id="PF01385">
    <property type="entry name" value="OrfB_IS605"/>
    <property type="match status" value="1"/>
</dbReference>
<dbReference type="Proteomes" id="UP000290538">
    <property type="component" value="Segment"/>
</dbReference>
<proteinExistence type="inferred from homology"/>
<evidence type="ECO:0000256" key="4">
    <source>
        <dbReference type="ARBA" id="ARBA00023172"/>
    </source>
</evidence>